<name>A0AAD8WDL4_LOLMU</name>
<proteinExistence type="predicted"/>
<evidence type="ECO:0000313" key="2">
    <source>
        <dbReference type="Proteomes" id="UP001231189"/>
    </source>
</evidence>
<comment type="caution">
    <text evidence="1">The sequence shown here is derived from an EMBL/GenBank/DDBJ whole genome shotgun (WGS) entry which is preliminary data.</text>
</comment>
<reference evidence="1" key="1">
    <citation type="submission" date="2023-07" db="EMBL/GenBank/DDBJ databases">
        <title>A chromosome-level genome assembly of Lolium multiflorum.</title>
        <authorList>
            <person name="Chen Y."/>
            <person name="Copetti D."/>
            <person name="Kolliker R."/>
            <person name="Studer B."/>
        </authorList>
    </citation>
    <scope>NUCLEOTIDE SEQUENCE</scope>
    <source>
        <strain evidence="1">02402/16</strain>
        <tissue evidence="1">Leaf</tissue>
    </source>
</reference>
<accession>A0AAD8WDL4</accession>
<dbReference type="AlphaFoldDB" id="A0AAD8WDL4"/>
<gene>
    <name evidence="1" type="ORF">QYE76_070411</name>
</gene>
<evidence type="ECO:0000313" key="1">
    <source>
        <dbReference type="EMBL" id="KAK1652606.1"/>
    </source>
</evidence>
<protein>
    <submittedName>
        <fullName evidence="1">Uncharacterized protein</fullName>
    </submittedName>
</protein>
<organism evidence="1 2">
    <name type="scientific">Lolium multiflorum</name>
    <name type="common">Italian ryegrass</name>
    <name type="synonym">Lolium perenne subsp. multiflorum</name>
    <dbReference type="NCBI Taxonomy" id="4521"/>
    <lineage>
        <taxon>Eukaryota</taxon>
        <taxon>Viridiplantae</taxon>
        <taxon>Streptophyta</taxon>
        <taxon>Embryophyta</taxon>
        <taxon>Tracheophyta</taxon>
        <taxon>Spermatophyta</taxon>
        <taxon>Magnoliopsida</taxon>
        <taxon>Liliopsida</taxon>
        <taxon>Poales</taxon>
        <taxon>Poaceae</taxon>
        <taxon>BOP clade</taxon>
        <taxon>Pooideae</taxon>
        <taxon>Poodae</taxon>
        <taxon>Poeae</taxon>
        <taxon>Poeae Chloroplast Group 2 (Poeae type)</taxon>
        <taxon>Loliodinae</taxon>
        <taxon>Loliinae</taxon>
        <taxon>Lolium</taxon>
    </lineage>
</organism>
<sequence>MVMEVNMQAASLWDAIEDADVSRREDKQALAALLRSTPPEMHPMLMGKGSAKATWETIKLQNQAMTMYATCTCGVCGRSSR</sequence>
<dbReference type="EMBL" id="JAUUTY010000004">
    <property type="protein sequence ID" value="KAK1652606.1"/>
    <property type="molecule type" value="Genomic_DNA"/>
</dbReference>
<dbReference type="Proteomes" id="UP001231189">
    <property type="component" value="Unassembled WGS sequence"/>
</dbReference>
<keyword evidence="2" id="KW-1185">Reference proteome</keyword>